<dbReference type="EMBL" id="JAWDEY010000007">
    <property type="protein sequence ID" value="KAK6590366.1"/>
    <property type="molecule type" value="Genomic_DNA"/>
</dbReference>
<feature type="binding site" evidence="10">
    <location>
        <begin position="310"/>
        <end position="311"/>
    </location>
    <ligand>
        <name>S-adenosyl-L-methionine</name>
        <dbReference type="ChEBI" id="CHEBI:59789"/>
    </ligand>
</feature>
<dbReference type="GO" id="GO:0052906">
    <property type="term" value="F:tRNA (guanine(37)-N1)-methyltransferase activity"/>
    <property type="evidence" value="ECO:0007669"/>
    <property type="project" value="UniProtKB-UniRule"/>
</dbReference>
<protein>
    <recommendedName>
        <fullName evidence="10">tRNA (guanine(37)-N1)-methyltransferase</fullName>
        <ecNumber evidence="10">2.1.1.228</ecNumber>
    </recommendedName>
    <alternativeName>
        <fullName evidence="10">M1G-methyltransferase</fullName>
    </alternativeName>
    <alternativeName>
        <fullName evidence="10">tRNA [GM37] methyltransferase</fullName>
    </alternativeName>
    <alternativeName>
        <fullName evidence="10">tRNA methyltransferase 5 homolog</fullName>
    </alternativeName>
</protein>
<comment type="caution">
    <text evidence="10">Lacks conserved residue(s) required for the propagation of feature annotation.</text>
</comment>
<dbReference type="InterPro" id="IPR030382">
    <property type="entry name" value="MeTrfase_TRM5/TYW2"/>
</dbReference>
<dbReference type="InterPro" id="IPR056743">
    <property type="entry name" value="TRM5-TYW2-like_MTfase"/>
</dbReference>
<evidence type="ECO:0000256" key="1">
    <source>
        <dbReference type="ARBA" id="ARBA00009775"/>
    </source>
</evidence>
<evidence type="ECO:0000259" key="11">
    <source>
        <dbReference type="PROSITE" id="PS51684"/>
    </source>
</evidence>
<name>A0AAV9Y0B3_9CRYT</name>
<gene>
    <name evidence="12" type="ORF">RS030_162551</name>
</gene>
<keyword evidence="8 10" id="KW-0539">Nucleus</keyword>
<keyword evidence="4 10" id="KW-0808">Transferase</keyword>
<evidence type="ECO:0000256" key="7">
    <source>
        <dbReference type="ARBA" id="ARBA00023128"/>
    </source>
</evidence>
<dbReference type="InterPro" id="IPR025792">
    <property type="entry name" value="tRNA_Gua_MeTrfase_euk"/>
</dbReference>
<dbReference type="GO" id="GO:0005759">
    <property type="term" value="C:mitochondrial matrix"/>
    <property type="evidence" value="ECO:0007669"/>
    <property type="project" value="UniProtKB-SubCell"/>
</dbReference>
<proteinExistence type="inferred from homology"/>
<dbReference type="InterPro" id="IPR029063">
    <property type="entry name" value="SAM-dependent_MTases_sf"/>
</dbReference>
<dbReference type="EC" id="2.1.1.228" evidence="10"/>
<evidence type="ECO:0000313" key="12">
    <source>
        <dbReference type="EMBL" id="KAK6590366.1"/>
    </source>
</evidence>
<feature type="domain" description="SAM-dependent methyltransferase TRM5/TYW2-type" evidence="11">
    <location>
        <begin position="182"/>
        <end position="481"/>
    </location>
</feature>
<dbReference type="Pfam" id="PF02475">
    <property type="entry name" value="TRM5-TYW2_MTfase"/>
    <property type="match status" value="1"/>
</dbReference>
<dbReference type="SUPFAM" id="SSF53335">
    <property type="entry name" value="S-adenosyl-L-methionine-dependent methyltransferases"/>
    <property type="match status" value="1"/>
</dbReference>
<reference evidence="12 13" key="1">
    <citation type="submission" date="2023-10" db="EMBL/GenBank/DDBJ databases">
        <title>Comparative genomics analysis reveals potential genetic determinants of host preference in Cryptosporidium xiaoi.</title>
        <authorList>
            <person name="Xiao L."/>
            <person name="Li J."/>
        </authorList>
    </citation>
    <scope>NUCLEOTIDE SEQUENCE [LARGE SCALE GENOMIC DNA]</scope>
    <source>
        <strain evidence="12 13">52996</strain>
    </source>
</reference>
<evidence type="ECO:0000256" key="8">
    <source>
        <dbReference type="ARBA" id="ARBA00023242"/>
    </source>
</evidence>
<dbReference type="GO" id="GO:0005634">
    <property type="term" value="C:nucleus"/>
    <property type="evidence" value="ECO:0007669"/>
    <property type="project" value="UniProtKB-SubCell"/>
</dbReference>
<comment type="similarity">
    <text evidence="1">Belongs to the class I-like SAM-binding methyltransferase superfamily. TRM5/TYW2 family.</text>
</comment>
<dbReference type="AlphaFoldDB" id="A0AAV9Y0B3"/>
<keyword evidence="3 10" id="KW-0489">Methyltransferase</keyword>
<dbReference type="CDD" id="cd02440">
    <property type="entry name" value="AdoMet_MTases"/>
    <property type="match status" value="1"/>
</dbReference>
<evidence type="ECO:0000256" key="6">
    <source>
        <dbReference type="ARBA" id="ARBA00022694"/>
    </source>
</evidence>
<dbReference type="HAMAP" id="MF_03152">
    <property type="entry name" value="TRM5"/>
    <property type="match status" value="1"/>
</dbReference>
<feature type="binding site" evidence="10">
    <location>
        <position position="271"/>
    </location>
    <ligand>
        <name>S-adenosyl-L-methionine</name>
        <dbReference type="ChEBI" id="CHEBI:59789"/>
    </ligand>
</feature>
<evidence type="ECO:0000256" key="3">
    <source>
        <dbReference type="ARBA" id="ARBA00022603"/>
    </source>
</evidence>
<evidence type="ECO:0000256" key="9">
    <source>
        <dbReference type="ARBA" id="ARBA00047783"/>
    </source>
</evidence>
<comment type="caution">
    <text evidence="12">The sequence shown here is derived from an EMBL/GenBank/DDBJ whole genome shotgun (WGS) entry which is preliminary data.</text>
</comment>
<dbReference type="PANTHER" id="PTHR23245">
    <property type="entry name" value="TRNA METHYLTRANSFERASE"/>
    <property type="match status" value="1"/>
</dbReference>
<dbReference type="PANTHER" id="PTHR23245:SF36">
    <property type="entry name" value="TRNA (GUANINE(37)-N1)-METHYLTRANSFERASE"/>
    <property type="match status" value="1"/>
</dbReference>
<evidence type="ECO:0000256" key="4">
    <source>
        <dbReference type="ARBA" id="ARBA00022679"/>
    </source>
</evidence>
<dbReference type="Gene3D" id="3.40.50.150">
    <property type="entry name" value="Vaccinia Virus protein VP39"/>
    <property type="match status" value="1"/>
</dbReference>
<dbReference type="GO" id="GO:0002939">
    <property type="term" value="P:tRNA N1-guanine methylation"/>
    <property type="evidence" value="ECO:0007669"/>
    <property type="project" value="TreeGrafter"/>
</dbReference>
<accession>A0AAV9Y0B3</accession>
<keyword evidence="6 10" id="KW-0819">tRNA processing</keyword>
<comment type="subcellular location">
    <subcellularLocation>
        <location evidence="10">Mitochondrion matrix</location>
    </subcellularLocation>
    <subcellularLocation>
        <location evidence="10">Nucleus</location>
    </subcellularLocation>
    <subcellularLocation>
        <location evidence="10">Cytoplasm</location>
    </subcellularLocation>
    <text evidence="10">Predominantly in the mitochondria and in the nucleus.</text>
</comment>
<evidence type="ECO:0000256" key="10">
    <source>
        <dbReference type="HAMAP-Rule" id="MF_03152"/>
    </source>
</evidence>
<dbReference type="Proteomes" id="UP001311799">
    <property type="component" value="Unassembled WGS sequence"/>
</dbReference>
<keyword evidence="7 10" id="KW-0496">Mitochondrion</keyword>
<dbReference type="Gene3D" id="3.30.300.110">
    <property type="entry name" value="Met-10+ protein-like domains"/>
    <property type="match status" value="1"/>
</dbReference>
<dbReference type="Pfam" id="PF25133">
    <property type="entry name" value="TYW2_N_2"/>
    <property type="match status" value="1"/>
</dbReference>
<comment type="catalytic activity">
    <reaction evidence="9 10">
        <text>guanosine(37) in tRNA + S-adenosyl-L-methionine = N(1)-methylguanosine(37) in tRNA + S-adenosyl-L-homocysteine + H(+)</text>
        <dbReference type="Rhea" id="RHEA:36899"/>
        <dbReference type="Rhea" id="RHEA-COMP:10145"/>
        <dbReference type="Rhea" id="RHEA-COMP:10147"/>
        <dbReference type="ChEBI" id="CHEBI:15378"/>
        <dbReference type="ChEBI" id="CHEBI:57856"/>
        <dbReference type="ChEBI" id="CHEBI:59789"/>
        <dbReference type="ChEBI" id="CHEBI:73542"/>
        <dbReference type="ChEBI" id="CHEBI:74269"/>
        <dbReference type="EC" id="2.1.1.228"/>
    </reaction>
</comment>
<dbReference type="InterPro" id="IPR056744">
    <property type="entry name" value="TRM5/TYW2-like_N"/>
</dbReference>
<keyword evidence="5 10" id="KW-0949">S-adenosyl-L-methionine</keyword>
<evidence type="ECO:0000256" key="2">
    <source>
        <dbReference type="ARBA" id="ARBA00022490"/>
    </source>
</evidence>
<organism evidence="12 13">
    <name type="scientific">Cryptosporidium xiaoi</name>
    <dbReference type="NCBI Taxonomy" id="659607"/>
    <lineage>
        <taxon>Eukaryota</taxon>
        <taxon>Sar</taxon>
        <taxon>Alveolata</taxon>
        <taxon>Apicomplexa</taxon>
        <taxon>Conoidasida</taxon>
        <taxon>Coccidia</taxon>
        <taxon>Eucoccidiorida</taxon>
        <taxon>Eimeriorina</taxon>
        <taxon>Cryptosporidiidae</taxon>
        <taxon>Cryptosporidium</taxon>
    </lineage>
</organism>
<keyword evidence="2 10" id="KW-0963">Cytoplasm</keyword>
<dbReference type="GO" id="GO:0070901">
    <property type="term" value="P:mitochondrial tRNA methylation"/>
    <property type="evidence" value="ECO:0007669"/>
    <property type="project" value="UniProtKB-ARBA"/>
</dbReference>
<evidence type="ECO:0000256" key="5">
    <source>
        <dbReference type="ARBA" id="ARBA00022691"/>
    </source>
</evidence>
<keyword evidence="13" id="KW-1185">Reference proteome</keyword>
<comment type="similarity">
    <text evidence="10">Belongs to the TRM5 / TYW2 family.</text>
</comment>
<comment type="subunit">
    <text evidence="10">Monomer.</text>
</comment>
<comment type="function">
    <text evidence="10">Specifically methylates the N1 position of guanosine-37 in various cytoplasmic and mitochondrial tRNAs. Methylation is not dependent on the nature of the nucleoside 5' of the target nucleoside. This is the first step in the biosynthesis of wybutosine (yW), a modified base adjacent to the anticodon of tRNAs and required for accurate decoding.</text>
</comment>
<dbReference type="FunFam" id="3.30.300.110:FF:000001">
    <property type="entry name" value="tRNA (guanine(37)-N1)-methyltransferase"/>
    <property type="match status" value="1"/>
</dbReference>
<sequence>MDSFCPEKIHKTYTLPYIKIKKEFCNVIQSIFRENELLFKLPKVSPVINDENSTENRILLLREDLKKSRHDLFKRIKLDECKYEKKDLSVRRGIATTSINHNNDAHCNEPVKGLESEENIFYIIELDENWFMRLPKNVFHKLNDIKYAEYGVSIFNVGYKYLPYIECVKQCIPENIEVISSFETIGHIAHLNLNREVFPYRYVIGKILLDKNPGIKTVVTKTGNIQSVFRTYPLEIIAGENNLTAKLKEQGIIYNIEIDKVYWNSRLSNERQTITELIPKKSIVFDLTCGVGAFTIPLVKLNECLVYSNDLNPDSIKLLEKNILSNKLPKHKVVLSQKDCIECIHFLLENRLNVSKLFNLTENTYNFDKNNGIFYWICNLPELSLDILSGFREFYIKYRNEYSSNKYEKTINRFYFYCFSKNQDDPTNYIKNRINHFLEFPSEASNFHKDGLLLPMNLTVRQVRDVSPNKKMFCAQFDMIIPILIL</sequence>
<dbReference type="PROSITE" id="PS51684">
    <property type="entry name" value="SAM_MT_TRM5_TYW2"/>
    <property type="match status" value="1"/>
</dbReference>
<feature type="binding site" evidence="10">
    <location>
        <position position="379"/>
    </location>
    <ligand>
        <name>S-adenosyl-L-methionine</name>
        <dbReference type="ChEBI" id="CHEBI:59789"/>
    </ligand>
</feature>
<evidence type="ECO:0000313" key="13">
    <source>
        <dbReference type="Proteomes" id="UP001311799"/>
    </source>
</evidence>